<dbReference type="PANTHER" id="PTHR10194:SF60">
    <property type="entry name" value="RAS GTPASE-ACTIVATING PROTEIN RASKOL"/>
    <property type="match status" value="1"/>
</dbReference>
<dbReference type="InterPro" id="IPR039360">
    <property type="entry name" value="Ras_GTPase"/>
</dbReference>
<feature type="compositionally biased region" description="Basic residues" evidence="2">
    <location>
        <begin position="309"/>
        <end position="319"/>
    </location>
</feature>
<proteinExistence type="predicted"/>
<gene>
    <name evidence="4" type="ORF">P43SY_008770</name>
</gene>
<protein>
    <recommendedName>
        <fullName evidence="3">Ras-GAP domain-containing protein</fullName>
    </recommendedName>
</protein>
<evidence type="ECO:0000259" key="3">
    <source>
        <dbReference type="PROSITE" id="PS50018"/>
    </source>
</evidence>
<dbReference type="Proteomes" id="UP001209570">
    <property type="component" value="Unassembled WGS sequence"/>
</dbReference>
<name>A0AAD5Q6X9_PYTIN</name>
<dbReference type="PROSITE" id="PS50018">
    <property type="entry name" value="RAS_GTPASE_ACTIV_2"/>
    <property type="match status" value="1"/>
</dbReference>
<dbReference type="InterPro" id="IPR008936">
    <property type="entry name" value="Rho_GTPase_activation_prot"/>
</dbReference>
<feature type="domain" description="Ras-GAP" evidence="3">
    <location>
        <begin position="60"/>
        <end position="222"/>
    </location>
</feature>
<dbReference type="GO" id="GO:0005096">
    <property type="term" value="F:GTPase activator activity"/>
    <property type="evidence" value="ECO:0007669"/>
    <property type="project" value="UniProtKB-KW"/>
</dbReference>
<dbReference type="Pfam" id="PF00616">
    <property type="entry name" value="RasGAP"/>
    <property type="match status" value="1"/>
</dbReference>
<organism evidence="4 5">
    <name type="scientific">Pythium insidiosum</name>
    <name type="common">Pythiosis disease agent</name>
    <dbReference type="NCBI Taxonomy" id="114742"/>
    <lineage>
        <taxon>Eukaryota</taxon>
        <taxon>Sar</taxon>
        <taxon>Stramenopiles</taxon>
        <taxon>Oomycota</taxon>
        <taxon>Peronosporomycetes</taxon>
        <taxon>Pythiales</taxon>
        <taxon>Pythiaceae</taxon>
        <taxon>Pythium</taxon>
    </lineage>
</organism>
<evidence type="ECO:0000313" key="5">
    <source>
        <dbReference type="Proteomes" id="UP001209570"/>
    </source>
</evidence>
<dbReference type="AlphaFoldDB" id="A0AAD5Q6X9"/>
<evidence type="ECO:0000256" key="1">
    <source>
        <dbReference type="ARBA" id="ARBA00022468"/>
    </source>
</evidence>
<dbReference type="SUPFAM" id="SSF48350">
    <property type="entry name" value="GTPase activation domain, GAP"/>
    <property type="match status" value="1"/>
</dbReference>
<evidence type="ECO:0000313" key="4">
    <source>
        <dbReference type="EMBL" id="KAJ0400967.1"/>
    </source>
</evidence>
<keyword evidence="5" id="KW-1185">Reference proteome</keyword>
<feature type="region of interest" description="Disordered" evidence="2">
    <location>
        <begin position="249"/>
        <end position="319"/>
    </location>
</feature>
<evidence type="ECO:0000256" key="2">
    <source>
        <dbReference type="SAM" id="MobiDB-lite"/>
    </source>
</evidence>
<comment type="caution">
    <text evidence="4">The sequence shown here is derived from an EMBL/GenBank/DDBJ whole genome shotgun (WGS) entry which is preliminary data.</text>
</comment>
<accession>A0AAD5Q6X9</accession>
<sequence length="319" mass="35841">MQVVAFQYANHRPPSSSSASARRRAASRPMLRRIDSLHDLPPLHLERQRSQSDMPRLHAFEDALRKEIAATEGREELFLRSTSELTTLLRELSHEHGRAYFRYVLRDVFGESSTLYDGACPTHDQALSLAEGILKRMVRAIHYAPLVLRACTQMMLRAFQDAFPTSSNAVKVVVGGVLFLRVICPALVKPESFGFRPHTSASLPIGVQLAKLLQCVLRGHSAQAQDADFVATFHPFLESFLTRFPQLSESTTSPLKEPSRRPAPFARGGSWDTPPITRGPLGSTGSWQTVEDTNRLRGVSMSTPEDMKQRKRKFSLKFW</sequence>
<dbReference type="PANTHER" id="PTHR10194">
    <property type="entry name" value="RAS GTPASE-ACTIVATING PROTEINS"/>
    <property type="match status" value="1"/>
</dbReference>
<dbReference type="InterPro" id="IPR001936">
    <property type="entry name" value="RasGAP_dom"/>
</dbReference>
<keyword evidence="1" id="KW-0343">GTPase activation</keyword>
<dbReference type="Gene3D" id="1.10.506.10">
    <property type="entry name" value="GTPase Activation - p120gap, domain 1"/>
    <property type="match status" value="1"/>
</dbReference>
<reference evidence="4" key="1">
    <citation type="submission" date="2021-12" db="EMBL/GenBank/DDBJ databases">
        <title>Prjna785345.</title>
        <authorList>
            <person name="Rujirawat T."/>
            <person name="Krajaejun T."/>
        </authorList>
    </citation>
    <scope>NUCLEOTIDE SEQUENCE</scope>
    <source>
        <strain evidence="4">Pi057C3</strain>
    </source>
</reference>
<dbReference type="EMBL" id="JAKCXM010000141">
    <property type="protein sequence ID" value="KAJ0400967.1"/>
    <property type="molecule type" value="Genomic_DNA"/>
</dbReference>